<evidence type="ECO:0008006" key="4">
    <source>
        <dbReference type="Google" id="ProtNLM"/>
    </source>
</evidence>
<organism evidence="2 3">
    <name type="scientific">Halobium palmae</name>
    <dbReference type="NCBI Taxonomy" id="1776492"/>
    <lineage>
        <taxon>Archaea</taxon>
        <taxon>Methanobacteriati</taxon>
        <taxon>Methanobacteriota</taxon>
        <taxon>Stenosarchaea group</taxon>
        <taxon>Halobacteria</taxon>
        <taxon>Halobacteriales</taxon>
        <taxon>Haloferacaceae</taxon>
        <taxon>Halobium</taxon>
    </lineage>
</organism>
<dbReference type="EMBL" id="JBHSWU010001438">
    <property type="protein sequence ID" value="MFC6726839.1"/>
    <property type="molecule type" value="Genomic_DNA"/>
</dbReference>
<evidence type="ECO:0000256" key="1">
    <source>
        <dbReference type="SAM" id="MobiDB-lite"/>
    </source>
</evidence>
<proteinExistence type="predicted"/>
<name>A0ABD5S568_9EURY</name>
<dbReference type="Proteomes" id="UP001596328">
    <property type="component" value="Unassembled WGS sequence"/>
</dbReference>
<sequence length="45" mass="5103">MAQCPICDGTVDENNPPAQGQYGGETQYFCSVEHRSEFEERHVQD</sequence>
<accession>A0ABD5S568</accession>
<feature type="region of interest" description="Disordered" evidence="1">
    <location>
        <begin position="1"/>
        <end position="22"/>
    </location>
</feature>
<reference evidence="2 3" key="1">
    <citation type="journal article" date="2019" name="Int. J. Syst. Evol. Microbiol.">
        <title>The Global Catalogue of Microorganisms (GCM) 10K type strain sequencing project: providing services to taxonomists for standard genome sequencing and annotation.</title>
        <authorList>
            <consortium name="The Broad Institute Genomics Platform"/>
            <consortium name="The Broad Institute Genome Sequencing Center for Infectious Disease"/>
            <person name="Wu L."/>
            <person name="Ma J."/>
        </authorList>
    </citation>
    <scope>NUCLEOTIDE SEQUENCE [LARGE SCALE GENOMIC DNA]</scope>
    <source>
        <strain evidence="2 3">NBRC 111368</strain>
    </source>
</reference>
<evidence type="ECO:0000313" key="2">
    <source>
        <dbReference type="EMBL" id="MFC6726839.1"/>
    </source>
</evidence>
<gene>
    <name evidence="2" type="ORF">ACFQE1_21175</name>
</gene>
<keyword evidence="3" id="KW-1185">Reference proteome</keyword>
<comment type="caution">
    <text evidence="2">The sequence shown here is derived from an EMBL/GenBank/DDBJ whole genome shotgun (WGS) entry which is preliminary data.</text>
</comment>
<evidence type="ECO:0000313" key="3">
    <source>
        <dbReference type="Proteomes" id="UP001596328"/>
    </source>
</evidence>
<dbReference type="AlphaFoldDB" id="A0ABD5S568"/>
<protein>
    <recommendedName>
        <fullName evidence="4">YHS domain-containing protein</fullName>
    </recommendedName>
</protein>